<accession>A0A2R6RAA3</accession>
<dbReference type="InterPro" id="IPR002182">
    <property type="entry name" value="NB-ARC"/>
</dbReference>
<dbReference type="STRING" id="1590841.A0A2R6RAA3"/>
<reference evidence="11 12" key="1">
    <citation type="submission" date="2017-07" db="EMBL/GenBank/DDBJ databases">
        <title>An improved, manually edited Actinidia chinensis var. chinensis (kiwifruit) genome highlights the challenges associated with draft genomes and gene prediction in plants.</title>
        <authorList>
            <person name="Pilkington S."/>
            <person name="Crowhurst R."/>
            <person name="Hilario E."/>
            <person name="Nardozza S."/>
            <person name="Fraser L."/>
            <person name="Peng Y."/>
            <person name="Gunaseelan K."/>
            <person name="Simpson R."/>
            <person name="Tahir J."/>
            <person name="Deroles S."/>
            <person name="Templeton K."/>
            <person name="Luo Z."/>
            <person name="Davy M."/>
            <person name="Cheng C."/>
            <person name="Mcneilage M."/>
            <person name="Scaglione D."/>
            <person name="Liu Y."/>
            <person name="Zhang Q."/>
            <person name="Datson P."/>
            <person name="De Silva N."/>
            <person name="Gardiner S."/>
            <person name="Bassett H."/>
            <person name="Chagne D."/>
            <person name="Mccallum J."/>
            <person name="Dzierzon H."/>
            <person name="Deng C."/>
            <person name="Wang Y.-Y."/>
            <person name="Barron N."/>
            <person name="Manako K."/>
            <person name="Bowen J."/>
            <person name="Foster T."/>
            <person name="Erridge Z."/>
            <person name="Tiffin H."/>
            <person name="Waite C."/>
            <person name="Davies K."/>
            <person name="Grierson E."/>
            <person name="Laing W."/>
            <person name="Kirk R."/>
            <person name="Chen X."/>
            <person name="Wood M."/>
            <person name="Montefiori M."/>
            <person name="Brummell D."/>
            <person name="Schwinn K."/>
            <person name="Catanach A."/>
            <person name="Fullerton C."/>
            <person name="Li D."/>
            <person name="Meiyalaghan S."/>
            <person name="Nieuwenhuizen N."/>
            <person name="Read N."/>
            <person name="Prakash R."/>
            <person name="Hunter D."/>
            <person name="Zhang H."/>
            <person name="Mckenzie M."/>
            <person name="Knabel M."/>
            <person name="Harris A."/>
            <person name="Allan A."/>
            <person name="Chen A."/>
            <person name="Janssen B."/>
            <person name="Plunkett B."/>
            <person name="Dwamena C."/>
            <person name="Voogd C."/>
            <person name="Leif D."/>
            <person name="Lafferty D."/>
            <person name="Souleyre E."/>
            <person name="Varkonyi-Gasic E."/>
            <person name="Gambi F."/>
            <person name="Hanley J."/>
            <person name="Yao J.-L."/>
            <person name="Cheung J."/>
            <person name="David K."/>
            <person name="Warren B."/>
            <person name="Marsh K."/>
            <person name="Snowden K."/>
            <person name="Lin-Wang K."/>
            <person name="Brian L."/>
            <person name="Martinez-Sanchez M."/>
            <person name="Wang M."/>
            <person name="Ileperuma N."/>
            <person name="Macnee N."/>
            <person name="Campin R."/>
            <person name="Mcatee P."/>
            <person name="Drummond R."/>
            <person name="Espley R."/>
            <person name="Ireland H."/>
            <person name="Wu R."/>
            <person name="Atkinson R."/>
            <person name="Karunairetnam S."/>
            <person name="Bulley S."/>
            <person name="Chunkath S."/>
            <person name="Hanley Z."/>
            <person name="Storey R."/>
            <person name="Thrimawithana A."/>
            <person name="Thomson S."/>
            <person name="David C."/>
            <person name="Testolin R."/>
        </authorList>
    </citation>
    <scope>NUCLEOTIDE SEQUENCE [LARGE SCALE GENOMIC DNA]</scope>
    <source>
        <strain evidence="12">cv. Red5</strain>
        <tissue evidence="11">Young leaf</tissue>
    </source>
</reference>
<evidence type="ECO:0000259" key="8">
    <source>
        <dbReference type="Pfam" id="PF18052"/>
    </source>
</evidence>
<dbReference type="Gene3D" id="3.80.10.10">
    <property type="entry name" value="Ribonuclease Inhibitor"/>
    <property type="match status" value="1"/>
</dbReference>
<dbReference type="OMA" id="EWIFYDA"/>
<dbReference type="Gene3D" id="1.10.8.430">
    <property type="entry name" value="Helical domain of apoptotic protease-activating factors"/>
    <property type="match status" value="1"/>
</dbReference>
<dbReference type="InParanoid" id="A0A2R6RAA3"/>
<keyword evidence="12" id="KW-1185">Reference proteome</keyword>
<dbReference type="PANTHER" id="PTHR36766:SF40">
    <property type="entry name" value="DISEASE RESISTANCE PROTEIN RGA3"/>
    <property type="match status" value="1"/>
</dbReference>
<evidence type="ECO:0000256" key="3">
    <source>
        <dbReference type="ARBA" id="ARBA00022737"/>
    </source>
</evidence>
<keyword evidence="5" id="KW-0611">Plant defense</keyword>
<dbReference type="AlphaFoldDB" id="A0A2R6RAA3"/>
<dbReference type="EMBL" id="NKQK01000008">
    <property type="protein sequence ID" value="PSS24448.1"/>
    <property type="molecule type" value="Genomic_DNA"/>
</dbReference>
<evidence type="ECO:0000256" key="1">
    <source>
        <dbReference type="ARBA" id="ARBA00008894"/>
    </source>
</evidence>
<dbReference type="Gramene" id="PSS24448">
    <property type="protein sequence ID" value="PSS24448"/>
    <property type="gene ID" value="CEY00_Acc09289"/>
</dbReference>
<feature type="domain" description="Disease resistance protein winged helix" evidence="9">
    <location>
        <begin position="434"/>
        <end position="502"/>
    </location>
</feature>
<dbReference type="OrthoDB" id="37484at2759"/>
<dbReference type="Pfam" id="PF00931">
    <property type="entry name" value="NB-ARC"/>
    <property type="match status" value="1"/>
</dbReference>
<evidence type="ECO:0000256" key="5">
    <source>
        <dbReference type="ARBA" id="ARBA00022821"/>
    </source>
</evidence>
<dbReference type="Gene3D" id="1.10.10.10">
    <property type="entry name" value="Winged helix-like DNA-binding domain superfamily/Winged helix DNA-binding domain"/>
    <property type="match status" value="1"/>
</dbReference>
<comment type="caution">
    <text evidence="11">The sequence shown here is derived from an EMBL/GenBank/DDBJ whole genome shotgun (WGS) entry which is preliminary data.</text>
</comment>
<feature type="domain" description="Disease resistance N-terminal" evidence="8">
    <location>
        <begin position="10"/>
        <end position="103"/>
    </location>
</feature>
<name>A0A2R6RAA3_ACTCC</name>
<dbReference type="Gene3D" id="3.40.50.300">
    <property type="entry name" value="P-loop containing nucleotide triphosphate hydrolases"/>
    <property type="match status" value="1"/>
</dbReference>
<dbReference type="Proteomes" id="UP000241394">
    <property type="component" value="Chromosome LG8"/>
</dbReference>
<evidence type="ECO:0000256" key="4">
    <source>
        <dbReference type="ARBA" id="ARBA00022741"/>
    </source>
</evidence>
<evidence type="ECO:0000259" key="9">
    <source>
        <dbReference type="Pfam" id="PF23559"/>
    </source>
</evidence>
<feature type="domain" description="Disease resistance R13L4/SHOC-2-like LRR" evidence="10">
    <location>
        <begin position="573"/>
        <end position="700"/>
    </location>
</feature>
<reference evidence="12" key="2">
    <citation type="journal article" date="2018" name="BMC Genomics">
        <title>A manually annotated Actinidia chinensis var. chinensis (kiwifruit) genome highlights the challenges associated with draft genomes and gene prediction in plants.</title>
        <authorList>
            <person name="Pilkington S.M."/>
            <person name="Crowhurst R."/>
            <person name="Hilario E."/>
            <person name="Nardozza S."/>
            <person name="Fraser L."/>
            <person name="Peng Y."/>
            <person name="Gunaseelan K."/>
            <person name="Simpson R."/>
            <person name="Tahir J."/>
            <person name="Deroles S.C."/>
            <person name="Templeton K."/>
            <person name="Luo Z."/>
            <person name="Davy M."/>
            <person name="Cheng C."/>
            <person name="McNeilage M."/>
            <person name="Scaglione D."/>
            <person name="Liu Y."/>
            <person name="Zhang Q."/>
            <person name="Datson P."/>
            <person name="De Silva N."/>
            <person name="Gardiner S.E."/>
            <person name="Bassett H."/>
            <person name="Chagne D."/>
            <person name="McCallum J."/>
            <person name="Dzierzon H."/>
            <person name="Deng C."/>
            <person name="Wang Y.Y."/>
            <person name="Barron L."/>
            <person name="Manako K."/>
            <person name="Bowen J."/>
            <person name="Foster T.M."/>
            <person name="Erridge Z.A."/>
            <person name="Tiffin H."/>
            <person name="Waite C.N."/>
            <person name="Davies K.M."/>
            <person name="Grierson E.P."/>
            <person name="Laing W.A."/>
            <person name="Kirk R."/>
            <person name="Chen X."/>
            <person name="Wood M."/>
            <person name="Montefiori M."/>
            <person name="Brummell D.A."/>
            <person name="Schwinn K.E."/>
            <person name="Catanach A."/>
            <person name="Fullerton C."/>
            <person name="Li D."/>
            <person name="Meiyalaghan S."/>
            <person name="Nieuwenhuizen N."/>
            <person name="Read N."/>
            <person name="Prakash R."/>
            <person name="Hunter D."/>
            <person name="Zhang H."/>
            <person name="McKenzie M."/>
            <person name="Knabel M."/>
            <person name="Harris A."/>
            <person name="Allan A.C."/>
            <person name="Gleave A."/>
            <person name="Chen A."/>
            <person name="Janssen B.J."/>
            <person name="Plunkett B."/>
            <person name="Ampomah-Dwamena C."/>
            <person name="Voogd C."/>
            <person name="Leif D."/>
            <person name="Lafferty D."/>
            <person name="Souleyre E.J.F."/>
            <person name="Varkonyi-Gasic E."/>
            <person name="Gambi F."/>
            <person name="Hanley J."/>
            <person name="Yao J.L."/>
            <person name="Cheung J."/>
            <person name="David K.M."/>
            <person name="Warren B."/>
            <person name="Marsh K."/>
            <person name="Snowden K.C."/>
            <person name="Lin-Wang K."/>
            <person name="Brian L."/>
            <person name="Martinez-Sanchez M."/>
            <person name="Wang M."/>
            <person name="Ileperuma N."/>
            <person name="Macnee N."/>
            <person name="Campin R."/>
            <person name="McAtee P."/>
            <person name="Drummond R.S.M."/>
            <person name="Espley R.V."/>
            <person name="Ireland H.S."/>
            <person name="Wu R."/>
            <person name="Atkinson R.G."/>
            <person name="Karunairetnam S."/>
            <person name="Bulley S."/>
            <person name="Chunkath S."/>
            <person name="Hanley Z."/>
            <person name="Storey R."/>
            <person name="Thrimawithana A.H."/>
            <person name="Thomson S."/>
            <person name="David C."/>
            <person name="Testolin R."/>
            <person name="Huang H."/>
            <person name="Hellens R.P."/>
            <person name="Schaffer R.J."/>
        </authorList>
    </citation>
    <scope>NUCLEOTIDE SEQUENCE [LARGE SCALE GENOMIC DNA]</scope>
    <source>
        <strain evidence="12">cv. Red5</strain>
    </source>
</reference>
<dbReference type="GO" id="GO:0005524">
    <property type="term" value="F:ATP binding"/>
    <property type="evidence" value="ECO:0007669"/>
    <property type="project" value="UniProtKB-KW"/>
</dbReference>
<dbReference type="InterPro" id="IPR036388">
    <property type="entry name" value="WH-like_DNA-bd_sf"/>
</dbReference>
<dbReference type="FunFam" id="3.40.50.300:FF:001091">
    <property type="entry name" value="Probable disease resistance protein At1g61300"/>
    <property type="match status" value="1"/>
</dbReference>
<dbReference type="GO" id="GO:0051607">
    <property type="term" value="P:defense response to virus"/>
    <property type="evidence" value="ECO:0007669"/>
    <property type="project" value="UniProtKB-ARBA"/>
</dbReference>
<gene>
    <name evidence="11" type="ORF">CEY00_Acc09289</name>
</gene>
<evidence type="ECO:0000313" key="12">
    <source>
        <dbReference type="Proteomes" id="UP000241394"/>
    </source>
</evidence>
<evidence type="ECO:0000256" key="6">
    <source>
        <dbReference type="ARBA" id="ARBA00022840"/>
    </source>
</evidence>
<dbReference type="GO" id="GO:0043531">
    <property type="term" value="F:ADP binding"/>
    <property type="evidence" value="ECO:0007669"/>
    <property type="project" value="InterPro"/>
</dbReference>
<dbReference type="InterPro" id="IPR041118">
    <property type="entry name" value="Rx_N"/>
</dbReference>
<dbReference type="InterPro" id="IPR042197">
    <property type="entry name" value="Apaf_helical"/>
</dbReference>
<dbReference type="SUPFAM" id="SSF52540">
    <property type="entry name" value="P-loop containing nucleoside triphosphate hydrolases"/>
    <property type="match status" value="1"/>
</dbReference>
<dbReference type="PANTHER" id="PTHR36766">
    <property type="entry name" value="PLANT BROAD-SPECTRUM MILDEW RESISTANCE PROTEIN RPW8"/>
    <property type="match status" value="1"/>
</dbReference>
<evidence type="ECO:0000259" key="7">
    <source>
        <dbReference type="Pfam" id="PF00931"/>
    </source>
</evidence>
<dbReference type="InterPro" id="IPR055414">
    <property type="entry name" value="LRR_R13L4/SHOC2-like"/>
</dbReference>
<dbReference type="InterPro" id="IPR032675">
    <property type="entry name" value="LRR_dom_sf"/>
</dbReference>
<feature type="domain" description="NB-ARC" evidence="7">
    <location>
        <begin position="176"/>
        <end position="348"/>
    </location>
</feature>
<evidence type="ECO:0000313" key="11">
    <source>
        <dbReference type="EMBL" id="PSS24448.1"/>
    </source>
</evidence>
<dbReference type="FunFam" id="1.10.10.10:FF:000322">
    <property type="entry name" value="Probable disease resistance protein At1g63360"/>
    <property type="match status" value="1"/>
</dbReference>
<evidence type="ECO:0000259" key="10">
    <source>
        <dbReference type="Pfam" id="PF23598"/>
    </source>
</evidence>
<dbReference type="SUPFAM" id="SSF52058">
    <property type="entry name" value="L domain-like"/>
    <property type="match status" value="1"/>
</dbReference>
<dbReference type="PRINTS" id="PR00364">
    <property type="entry name" value="DISEASERSIST"/>
</dbReference>
<keyword evidence="6" id="KW-0067">ATP-binding</keyword>
<dbReference type="InterPro" id="IPR058922">
    <property type="entry name" value="WHD_DRP"/>
</dbReference>
<dbReference type="Gene3D" id="1.20.5.4130">
    <property type="match status" value="1"/>
</dbReference>
<dbReference type="Pfam" id="PF18052">
    <property type="entry name" value="Rx_N"/>
    <property type="match status" value="1"/>
</dbReference>
<comment type="similarity">
    <text evidence="1">Belongs to the disease resistance NB-LRR family.</text>
</comment>
<evidence type="ECO:0000256" key="2">
    <source>
        <dbReference type="ARBA" id="ARBA00022614"/>
    </source>
</evidence>
<keyword evidence="2" id="KW-0433">Leucine-rich repeat</keyword>
<keyword evidence="4" id="KW-0547">Nucleotide-binding</keyword>
<dbReference type="InterPro" id="IPR027417">
    <property type="entry name" value="P-loop_NTPase"/>
</dbReference>
<proteinExistence type="inferred from homology"/>
<sequence length="757" mass="86002">MAEALVGGAFLSATLQVLFHRLASRRVLNLFRGPKPNDGDKLLRKLKIKLMELDLVLDDAERKQFTHQSVKNWLEELKDVVYHADDLLDEIATEALRLKVESQYQTGLNQVRAPISTPTSLLDAEFVSKIEEVVDGLEDFAKQKDVLGLKEVASQKWSHRLPSTSLVDESRVFGRESDKEEIIKLLVSNEQSGSEIDVIPIVGMGGVGKTTLAQLVYNDGRVVEHFEMKAWVCVSEEFDVVRVTKTILEAVTSSNCDTKDLNLLQVRLKESLRGKKFLIVLDDVWNESPGHWDSLRTPFMARACGSKIIATTRNHGVASIMRTVPVHHLRLLSDEDCWSLFAKIAFYNGDSRVHPELEKIGREIVIQRCKGLPLAAKTLAGLLRSTHDVEKWDNILKSELWDLPEDKNDILPVLRLSYFYLPSNLKQCFSFCSLFPKDFEFEKEKLVLLWMAQNFVKHPNSSKTLEEVGDEYFHELLSRSFFQQASGSKSSFVMHDLVHDLAQVVSGQFIVRLDQEKLHDISTKVRHISYVQDDYGELKKIQAIENAKQSRSFLSWKTPRFTHVISSNRVLDDILQALRCSRVLSLSCFNIVELPTSIGNLIHLRYLDLSRTKIKQLPEIVCTLYNLQTLLLTNCSSLTTLQEDIGKLVCLRYLDISGTNLTKMPMQMGRLGGLQHLTDFVVGKCSGSGINELKEFHHLRGKLSLSNLQNVIGDKDAFEANLKEKKYLKELVLKWGNTTDDSCKTKRCWKNCGLIQT</sequence>
<keyword evidence="3" id="KW-0677">Repeat</keyword>
<dbReference type="Pfam" id="PF23559">
    <property type="entry name" value="WHD_DRP"/>
    <property type="match status" value="1"/>
</dbReference>
<protein>
    <submittedName>
        <fullName evidence="11">Disease resistance RPP13-like protein</fullName>
    </submittedName>
</protein>
<dbReference type="Pfam" id="PF23598">
    <property type="entry name" value="LRR_14"/>
    <property type="match status" value="1"/>
</dbReference>
<organism evidence="11 12">
    <name type="scientific">Actinidia chinensis var. chinensis</name>
    <name type="common">Chinese soft-hair kiwi</name>
    <dbReference type="NCBI Taxonomy" id="1590841"/>
    <lineage>
        <taxon>Eukaryota</taxon>
        <taxon>Viridiplantae</taxon>
        <taxon>Streptophyta</taxon>
        <taxon>Embryophyta</taxon>
        <taxon>Tracheophyta</taxon>
        <taxon>Spermatophyta</taxon>
        <taxon>Magnoliopsida</taxon>
        <taxon>eudicotyledons</taxon>
        <taxon>Gunneridae</taxon>
        <taxon>Pentapetalae</taxon>
        <taxon>asterids</taxon>
        <taxon>Ericales</taxon>
        <taxon>Actinidiaceae</taxon>
        <taxon>Actinidia</taxon>
    </lineage>
</organism>